<name>A0A6N9TFB4_9ALTE</name>
<organism evidence="5 6">
    <name type="scientific">Alteromonas genovensis</name>
    <dbReference type="NCBI Taxonomy" id="471225"/>
    <lineage>
        <taxon>Bacteria</taxon>
        <taxon>Pseudomonadati</taxon>
        <taxon>Pseudomonadota</taxon>
        <taxon>Gammaproteobacteria</taxon>
        <taxon>Alteromonadales</taxon>
        <taxon>Alteromonadaceae</taxon>
        <taxon>Alteromonas/Salinimonas group</taxon>
        <taxon>Alteromonas</taxon>
    </lineage>
</organism>
<keyword evidence="6" id="KW-1185">Reference proteome</keyword>
<sequence length="794" mass="89182">MTPFNNKKNKRKVSYSYLIILMLIVLIVGVIYTGISAILSESRQVRNNYELLRLSESVDDTLMEVNADYSDFMLTGEDIKLEKFNRHKKQLDKLIGKGKQLVTGEGQQAARWSKVAELMTRWEQQVVQPEIAVRQQIEQNDVALAHFETLSSRLVGKAIFDDIRGLLSALHDKFEERSNEKGKALIDLITLSLVNMETGQRGFLLSGTEESLEPFEEGKMRLAIQLERFRSHAASGNVNASDIDALERRIDDWLRKAAIPEIQARRELNNKSVSNEDLTTMLAGGLTQQYIGNVRDLLKEIIIDEELTLNTRKVEEASTDLFIKIAIVLGILVLFMVLMLGFMRTQAFKLVNYRSKLEHLAHYDTLTNLPNRVLLANQLSQSMAQCRRRKQSLAVAFMDLDGFKAINDNHGHKVGDELLVAVSQRMKNSLREGDMLARIGGDEFIAVMVDLSGPHDSEPALQRLLDAAAKPVLIGDDVLNVTTSIGVNFYPEDSSDAEQLMRHADQAMYLAKQAGKNQFYIFDTKKDSAYKALGERIGHIRSALEQEHFVLHYQPQVNMCTGDVIGVEALIRWQHPERGLIPPLEFLPAIESHNLSIKLGEWVISSALAQIKQWHDDGLSFTISVNISAYQLTQSDFPERLALLLHQHADVDSNLLELEILETAALSDITQVSDVMDACHKLGVRFALDDFGTGYSSLTYLRRLPAQQVKIDQSFVRDMLEDPDDLAIIKGVVGLANAFKRDVIAEGVETRAHGKALLALGCEQAQGYGIARPMPAGDIHPWVQTWQQTQSWQS</sequence>
<accession>A0A6N9TFB4</accession>
<proteinExistence type="predicted"/>
<keyword evidence="2" id="KW-1133">Transmembrane helix</keyword>
<dbReference type="PROSITE" id="PS50883">
    <property type="entry name" value="EAL"/>
    <property type="match status" value="1"/>
</dbReference>
<dbReference type="Pfam" id="PF05227">
    <property type="entry name" value="CHASE3"/>
    <property type="match status" value="2"/>
</dbReference>
<dbReference type="InterPro" id="IPR052155">
    <property type="entry name" value="Biofilm_reg_signaling"/>
</dbReference>
<comment type="caution">
    <text evidence="5">The sequence shown here is derived from an EMBL/GenBank/DDBJ whole genome shotgun (WGS) entry which is preliminary data.</text>
</comment>
<dbReference type="PANTHER" id="PTHR44757">
    <property type="entry name" value="DIGUANYLATE CYCLASE DGCP"/>
    <property type="match status" value="1"/>
</dbReference>
<evidence type="ECO:0000259" key="3">
    <source>
        <dbReference type="PROSITE" id="PS50883"/>
    </source>
</evidence>
<keyword evidence="2" id="KW-0472">Membrane</keyword>
<dbReference type="InterPro" id="IPR001633">
    <property type="entry name" value="EAL_dom"/>
</dbReference>
<dbReference type="CDD" id="cd01948">
    <property type="entry name" value="EAL"/>
    <property type="match status" value="1"/>
</dbReference>
<dbReference type="CDD" id="cd19410">
    <property type="entry name" value="HK9-like_sensor"/>
    <property type="match status" value="1"/>
</dbReference>
<dbReference type="InterPro" id="IPR000160">
    <property type="entry name" value="GGDEF_dom"/>
</dbReference>
<gene>
    <name evidence="5" type="ORF">GTQ48_10055</name>
</gene>
<dbReference type="SUPFAM" id="SSF55073">
    <property type="entry name" value="Nucleotide cyclase"/>
    <property type="match status" value="1"/>
</dbReference>
<dbReference type="SUPFAM" id="SSF141868">
    <property type="entry name" value="EAL domain-like"/>
    <property type="match status" value="1"/>
</dbReference>
<dbReference type="Pfam" id="PF00990">
    <property type="entry name" value="GGDEF"/>
    <property type="match status" value="1"/>
</dbReference>
<feature type="transmembrane region" description="Helical" evidence="2">
    <location>
        <begin position="15"/>
        <end position="39"/>
    </location>
</feature>
<feature type="domain" description="GGDEF" evidence="4">
    <location>
        <begin position="391"/>
        <end position="524"/>
    </location>
</feature>
<dbReference type="PROSITE" id="PS50887">
    <property type="entry name" value="GGDEF"/>
    <property type="match status" value="1"/>
</dbReference>
<dbReference type="SMART" id="SM00267">
    <property type="entry name" value="GGDEF"/>
    <property type="match status" value="1"/>
</dbReference>
<dbReference type="PANTHER" id="PTHR44757:SF2">
    <property type="entry name" value="BIOFILM ARCHITECTURE MAINTENANCE PROTEIN MBAA"/>
    <property type="match status" value="1"/>
</dbReference>
<dbReference type="InterPro" id="IPR007891">
    <property type="entry name" value="CHASE3"/>
</dbReference>
<dbReference type="InterPro" id="IPR035919">
    <property type="entry name" value="EAL_sf"/>
</dbReference>
<dbReference type="InterPro" id="IPR029787">
    <property type="entry name" value="Nucleotide_cyclase"/>
</dbReference>
<evidence type="ECO:0000256" key="2">
    <source>
        <dbReference type="SAM" id="Phobius"/>
    </source>
</evidence>
<evidence type="ECO:0000313" key="6">
    <source>
        <dbReference type="Proteomes" id="UP000471381"/>
    </source>
</evidence>
<dbReference type="EMBL" id="JAAAWO010000006">
    <property type="protein sequence ID" value="NDW15860.1"/>
    <property type="molecule type" value="Genomic_DNA"/>
</dbReference>
<reference evidence="5 6" key="1">
    <citation type="submission" date="2020-01" db="EMBL/GenBank/DDBJ databases">
        <title>Genomes of bacteria type strains.</title>
        <authorList>
            <person name="Chen J."/>
            <person name="Zhu S."/>
            <person name="Yang J."/>
        </authorList>
    </citation>
    <scope>NUCLEOTIDE SEQUENCE [LARGE SCALE GENOMIC DNA]</scope>
    <source>
        <strain evidence="5 6">LMG 24078</strain>
    </source>
</reference>
<evidence type="ECO:0000259" key="4">
    <source>
        <dbReference type="PROSITE" id="PS50887"/>
    </source>
</evidence>
<evidence type="ECO:0000256" key="1">
    <source>
        <dbReference type="ARBA" id="ARBA00001946"/>
    </source>
</evidence>
<comment type="cofactor">
    <cofactor evidence="1">
        <name>Mg(2+)</name>
        <dbReference type="ChEBI" id="CHEBI:18420"/>
    </cofactor>
</comment>
<dbReference type="AlphaFoldDB" id="A0A6N9TFB4"/>
<dbReference type="CDD" id="cd01949">
    <property type="entry name" value="GGDEF"/>
    <property type="match status" value="1"/>
</dbReference>
<dbReference type="Gene3D" id="3.20.20.450">
    <property type="entry name" value="EAL domain"/>
    <property type="match status" value="1"/>
</dbReference>
<dbReference type="RefSeq" id="WP_163106569.1">
    <property type="nucleotide sequence ID" value="NZ_JAAAWO010000006.1"/>
</dbReference>
<feature type="transmembrane region" description="Helical" evidence="2">
    <location>
        <begin position="321"/>
        <end position="343"/>
    </location>
</feature>
<dbReference type="FunFam" id="3.30.70.270:FF:000001">
    <property type="entry name" value="Diguanylate cyclase domain protein"/>
    <property type="match status" value="1"/>
</dbReference>
<dbReference type="GO" id="GO:0003824">
    <property type="term" value="F:catalytic activity"/>
    <property type="evidence" value="ECO:0007669"/>
    <property type="project" value="UniProtKB-ARBA"/>
</dbReference>
<dbReference type="NCBIfam" id="TIGR00254">
    <property type="entry name" value="GGDEF"/>
    <property type="match status" value="1"/>
</dbReference>
<keyword evidence="2" id="KW-0812">Transmembrane</keyword>
<evidence type="ECO:0000313" key="5">
    <source>
        <dbReference type="EMBL" id="NDW15860.1"/>
    </source>
</evidence>
<dbReference type="Pfam" id="PF00563">
    <property type="entry name" value="EAL"/>
    <property type="match status" value="1"/>
</dbReference>
<dbReference type="Proteomes" id="UP000471381">
    <property type="component" value="Unassembled WGS sequence"/>
</dbReference>
<protein>
    <submittedName>
        <fullName evidence="5">EAL domain-containing protein</fullName>
    </submittedName>
</protein>
<dbReference type="InterPro" id="IPR043128">
    <property type="entry name" value="Rev_trsase/Diguanyl_cyclase"/>
</dbReference>
<dbReference type="SMART" id="SM00052">
    <property type="entry name" value="EAL"/>
    <property type="match status" value="1"/>
</dbReference>
<feature type="domain" description="EAL" evidence="3">
    <location>
        <begin position="533"/>
        <end position="787"/>
    </location>
</feature>
<dbReference type="Gene3D" id="3.30.70.270">
    <property type="match status" value="1"/>
</dbReference>